<sequence length="175" mass="18184">MQFRLATFISAVALAAPALAQGLPYEGYANTVSCSGAAFGCRDGGAVCCALPTGYGYSAQFNGLPVATQGQGYTGNTCGTLLFAVFGPGTKCWSGGGSRATHINWFHSPQARRVIQAREAEATAANCTAPAYFKYENASGIEKRIKVPADEGAAQTIADLYIAGDLTALAAYEDY</sequence>
<evidence type="ECO:0000313" key="3">
    <source>
        <dbReference type="Proteomes" id="UP000076154"/>
    </source>
</evidence>
<dbReference type="Proteomes" id="UP000076154">
    <property type="component" value="Unassembled WGS sequence"/>
</dbReference>
<name>A0A369JRW5_HYPMA</name>
<feature type="signal peptide" evidence="1">
    <location>
        <begin position="1"/>
        <end position="22"/>
    </location>
</feature>
<evidence type="ECO:0000256" key="1">
    <source>
        <dbReference type="SAM" id="SignalP"/>
    </source>
</evidence>
<reference evidence="2" key="1">
    <citation type="submission" date="2018-04" db="EMBL/GenBank/DDBJ databases">
        <title>Whole genome sequencing of Hypsizygus marmoreus.</title>
        <authorList>
            <person name="Choi I.-G."/>
            <person name="Min B."/>
            <person name="Kim J.-G."/>
            <person name="Kim S."/>
            <person name="Oh Y.-L."/>
            <person name="Kong W.-S."/>
            <person name="Park H."/>
            <person name="Jeong J."/>
            <person name="Song E.-S."/>
        </authorList>
    </citation>
    <scope>NUCLEOTIDE SEQUENCE [LARGE SCALE GENOMIC DNA]</scope>
    <source>
        <strain evidence="2">51987-8</strain>
    </source>
</reference>
<organism evidence="2 3">
    <name type="scientific">Hypsizygus marmoreus</name>
    <name type="common">White beech mushroom</name>
    <name type="synonym">Agaricus marmoreus</name>
    <dbReference type="NCBI Taxonomy" id="39966"/>
    <lineage>
        <taxon>Eukaryota</taxon>
        <taxon>Fungi</taxon>
        <taxon>Dikarya</taxon>
        <taxon>Basidiomycota</taxon>
        <taxon>Agaricomycotina</taxon>
        <taxon>Agaricomycetes</taxon>
        <taxon>Agaricomycetidae</taxon>
        <taxon>Agaricales</taxon>
        <taxon>Tricholomatineae</taxon>
        <taxon>Lyophyllaceae</taxon>
        <taxon>Hypsizygus</taxon>
    </lineage>
</organism>
<keyword evidence="1" id="KW-0732">Signal</keyword>
<evidence type="ECO:0000313" key="2">
    <source>
        <dbReference type="EMBL" id="RDB22094.1"/>
    </source>
</evidence>
<keyword evidence="3" id="KW-1185">Reference proteome</keyword>
<protein>
    <recommendedName>
        <fullName evidence="4">Secreted protein</fullName>
    </recommendedName>
</protein>
<accession>A0A369JRW5</accession>
<dbReference type="EMBL" id="LUEZ02000053">
    <property type="protein sequence ID" value="RDB22094.1"/>
    <property type="molecule type" value="Genomic_DNA"/>
</dbReference>
<comment type="caution">
    <text evidence="2">The sequence shown here is derived from an EMBL/GenBank/DDBJ whole genome shotgun (WGS) entry which is preliminary data.</text>
</comment>
<gene>
    <name evidence="2" type="ORF">Hypma_011103</name>
</gene>
<evidence type="ECO:0008006" key="4">
    <source>
        <dbReference type="Google" id="ProtNLM"/>
    </source>
</evidence>
<dbReference type="AlphaFoldDB" id="A0A369JRW5"/>
<feature type="chain" id="PRO_5016961370" description="Secreted protein" evidence="1">
    <location>
        <begin position="23"/>
        <end position="175"/>
    </location>
</feature>
<proteinExistence type="predicted"/>
<dbReference type="InParanoid" id="A0A369JRW5"/>
<dbReference type="OrthoDB" id="2857942at2759"/>